<keyword evidence="1" id="KW-1277">Toxin-antitoxin system</keyword>
<dbReference type="InterPro" id="IPR035093">
    <property type="entry name" value="RelE/ParE_toxin_dom_sf"/>
</dbReference>
<dbReference type="STRING" id="1805376.AUK05_03105"/>
<evidence type="ECO:0008006" key="4">
    <source>
        <dbReference type="Google" id="ProtNLM"/>
    </source>
</evidence>
<evidence type="ECO:0000313" key="2">
    <source>
        <dbReference type="EMBL" id="OIP86693.1"/>
    </source>
</evidence>
<name>A0A1J5HMZ5_9BACT</name>
<organism evidence="2 3">
    <name type="scientific">Candidatus Shapirobacteria bacterium CG2_30_35_20</name>
    <dbReference type="NCBI Taxonomy" id="1805376"/>
    <lineage>
        <taxon>Bacteria</taxon>
        <taxon>Candidatus Shapironibacteriota</taxon>
    </lineage>
</organism>
<dbReference type="NCBIfam" id="TIGR02385">
    <property type="entry name" value="RelE_StbE"/>
    <property type="match status" value="1"/>
</dbReference>
<sequence length="89" mass="10309">MITVNFHKSFLKSYGKRIKNNQKLKLQAIDRVELFKTDRSNSLLKDHPLTGKKQGLRAFSITGDVRIVYHFVSDDFVEFLDIGSHNQVD</sequence>
<dbReference type="InterPro" id="IPR007712">
    <property type="entry name" value="RelE/ParE_toxin"/>
</dbReference>
<dbReference type="InterPro" id="IPR004386">
    <property type="entry name" value="Toxin_YafQ-like"/>
</dbReference>
<evidence type="ECO:0000256" key="1">
    <source>
        <dbReference type="ARBA" id="ARBA00022649"/>
    </source>
</evidence>
<dbReference type="EMBL" id="MNZO01000045">
    <property type="protein sequence ID" value="OIP86693.1"/>
    <property type="molecule type" value="Genomic_DNA"/>
</dbReference>
<dbReference type="Pfam" id="PF15738">
    <property type="entry name" value="YafQ_toxin"/>
    <property type="match status" value="1"/>
</dbReference>
<dbReference type="Proteomes" id="UP000182344">
    <property type="component" value="Unassembled WGS sequence"/>
</dbReference>
<reference evidence="2 3" key="1">
    <citation type="journal article" date="2016" name="Environ. Microbiol.">
        <title>Genomic resolution of a cold subsurface aquifer community provides metabolic insights for novel microbes adapted to high CO concentrations.</title>
        <authorList>
            <person name="Probst A.J."/>
            <person name="Castelle C.J."/>
            <person name="Singh A."/>
            <person name="Brown C.T."/>
            <person name="Anantharaman K."/>
            <person name="Sharon I."/>
            <person name="Hug L.A."/>
            <person name="Burstein D."/>
            <person name="Emerson J.B."/>
            <person name="Thomas B.C."/>
            <person name="Banfield J.F."/>
        </authorList>
    </citation>
    <scope>NUCLEOTIDE SEQUENCE [LARGE SCALE GENOMIC DNA]</scope>
    <source>
        <strain evidence="2">CG2_30_35_20</strain>
    </source>
</reference>
<protein>
    <recommendedName>
        <fullName evidence="4">Plasmid stabilization protein</fullName>
    </recommendedName>
</protein>
<proteinExistence type="predicted"/>
<evidence type="ECO:0000313" key="3">
    <source>
        <dbReference type="Proteomes" id="UP000182344"/>
    </source>
</evidence>
<comment type="caution">
    <text evidence="2">The sequence shown here is derived from an EMBL/GenBank/DDBJ whole genome shotgun (WGS) entry which is preliminary data.</text>
</comment>
<dbReference type="SUPFAM" id="SSF143011">
    <property type="entry name" value="RelE-like"/>
    <property type="match status" value="1"/>
</dbReference>
<gene>
    <name evidence="2" type="ORF">AUK05_03105</name>
</gene>
<dbReference type="AlphaFoldDB" id="A0A1J5HMZ5"/>
<accession>A0A1J5HMZ5</accession>
<dbReference type="Gene3D" id="3.30.2310.20">
    <property type="entry name" value="RelE-like"/>
    <property type="match status" value="1"/>
</dbReference>